<keyword evidence="3" id="KW-1185">Reference proteome</keyword>
<dbReference type="AlphaFoldDB" id="A0A0D3KUC1"/>
<dbReference type="HOGENOM" id="CLU_518221_0_0_1"/>
<name>A0A0D3KUC1_EMIH1</name>
<organism evidence="2 3">
    <name type="scientific">Emiliania huxleyi (strain CCMP1516)</name>
    <dbReference type="NCBI Taxonomy" id="280463"/>
    <lineage>
        <taxon>Eukaryota</taxon>
        <taxon>Haptista</taxon>
        <taxon>Haptophyta</taxon>
        <taxon>Prymnesiophyceae</taxon>
        <taxon>Isochrysidales</taxon>
        <taxon>Noelaerhabdaceae</taxon>
        <taxon>Emiliania</taxon>
    </lineage>
</organism>
<dbReference type="RefSeq" id="XP_005791785.1">
    <property type="nucleotide sequence ID" value="XM_005791728.1"/>
</dbReference>
<dbReference type="GeneID" id="17284627"/>
<dbReference type="PaxDb" id="2903-EOD39356"/>
<dbReference type="STRING" id="2903.R1FUK4"/>
<dbReference type="Proteomes" id="UP000013827">
    <property type="component" value="Unassembled WGS sequence"/>
</dbReference>
<protein>
    <recommendedName>
        <fullName evidence="4">DNA mismatch repair proteins mutS family domain-containing protein</fullName>
    </recommendedName>
</protein>
<evidence type="ECO:0000256" key="1">
    <source>
        <dbReference type="SAM" id="MobiDB-lite"/>
    </source>
</evidence>
<evidence type="ECO:0008006" key="4">
    <source>
        <dbReference type="Google" id="ProtNLM"/>
    </source>
</evidence>
<accession>A0A0D3KUC1</accession>
<reference evidence="3" key="1">
    <citation type="journal article" date="2013" name="Nature">
        <title>Pan genome of the phytoplankton Emiliania underpins its global distribution.</title>
        <authorList>
            <person name="Read B.A."/>
            <person name="Kegel J."/>
            <person name="Klute M.J."/>
            <person name="Kuo A."/>
            <person name="Lefebvre S.C."/>
            <person name="Maumus F."/>
            <person name="Mayer C."/>
            <person name="Miller J."/>
            <person name="Monier A."/>
            <person name="Salamov A."/>
            <person name="Young J."/>
            <person name="Aguilar M."/>
            <person name="Claverie J.M."/>
            <person name="Frickenhaus S."/>
            <person name="Gonzalez K."/>
            <person name="Herman E.K."/>
            <person name="Lin Y.C."/>
            <person name="Napier J."/>
            <person name="Ogata H."/>
            <person name="Sarno A.F."/>
            <person name="Shmutz J."/>
            <person name="Schroeder D."/>
            <person name="de Vargas C."/>
            <person name="Verret F."/>
            <person name="von Dassow P."/>
            <person name="Valentin K."/>
            <person name="Van de Peer Y."/>
            <person name="Wheeler G."/>
            <person name="Dacks J.B."/>
            <person name="Delwiche C.F."/>
            <person name="Dyhrman S.T."/>
            <person name="Glockner G."/>
            <person name="John U."/>
            <person name="Richards T."/>
            <person name="Worden A.Z."/>
            <person name="Zhang X."/>
            <person name="Grigoriev I.V."/>
            <person name="Allen A.E."/>
            <person name="Bidle K."/>
            <person name="Borodovsky M."/>
            <person name="Bowler C."/>
            <person name="Brownlee C."/>
            <person name="Cock J.M."/>
            <person name="Elias M."/>
            <person name="Gladyshev V.N."/>
            <person name="Groth M."/>
            <person name="Guda C."/>
            <person name="Hadaegh A."/>
            <person name="Iglesias-Rodriguez M.D."/>
            <person name="Jenkins J."/>
            <person name="Jones B.M."/>
            <person name="Lawson T."/>
            <person name="Leese F."/>
            <person name="Lindquist E."/>
            <person name="Lobanov A."/>
            <person name="Lomsadze A."/>
            <person name="Malik S.B."/>
            <person name="Marsh M.E."/>
            <person name="Mackinder L."/>
            <person name="Mock T."/>
            <person name="Mueller-Roeber B."/>
            <person name="Pagarete A."/>
            <person name="Parker M."/>
            <person name="Probert I."/>
            <person name="Quesneville H."/>
            <person name="Raines C."/>
            <person name="Rensing S.A."/>
            <person name="Riano-Pachon D.M."/>
            <person name="Richier S."/>
            <person name="Rokitta S."/>
            <person name="Shiraiwa Y."/>
            <person name="Soanes D.M."/>
            <person name="van der Giezen M."/>
            <person name="Wahlund T.M."/>
            <person name="Williams B."/>
            <person name="Wilson W."/>
            <person name="Wolfe G."/>
            <person name="Wurch L.L."/>
        </authorList>
    </citation>
    <scope>NUCLEOTIDE SEQUENCE</scope>
</reference>
<dbReference type="KEGG" id="ehx:EMIHUDRAFT_454428"/>
<dbReference type="EnsemblProtists" id="EOD39356">
    <property type="protein sequence ID" value="EOD39356"/>
    <property type="gene ID" value="EMIHUDRAFT_454428"/>
</dbReference>
<reference evidence="2" key="2">
    <citation type="submission" date="2024-10" db="UniProtKB">
        <authorList>
            <consortium name="EnsemblProtists"/>
        </authorList>
    </citation>
    <scope>IDENTIFICATION</scope>
</reference>
<sequence>MPRRPGCHFEATAAKFPKRYMLALSVCCASLSLPSALTLSSAFTRDAVALGLPECLQLLSDRAQTAPGRALCLTPRLHETAAECRDAYSAVSEAFAVESSPPFPHELAIEDSLVAVSAGATLGPQDLLEIGQAVAALHTTACWAEPHRWERTPQLAALAINASPPPRLLKAFGDAFDRTSTGEAFPRLARRRVAAQSAARSTADKMRSLLTEPDFVAGLAEDRPPPRQRDGRWVVPVAVGSGQGRVGEEVARSRSGATAFVEPHRVRALSALVAAHRASLEESLAAAGELDAVFARAALGAAWGARVPAVGGKSVALKTVGLAALLASSPRVDFFSAVVSDLAEAQDVSAGTSSYAAHAVIEELLARGARLVATTHASPLKLLALRDTRLQVGCGAEPLELLGQTLDALSLLEIDAAEARAKALGRLGLRALDGRPLRAGESLAEVAEDAPEGSADAQMSIVGGPPVRVPRAELAEWAAVDAATGLDSGSFSADGWDWMGAVAPTAEQSRSSGGGKRQRRR</sequence>
<evidence type="ECO:0000313" key="2">
    <source>
        <dbReference type="EnsemblProtists" id="EOD39356"/>
    </source>
</evidence>
<feature type="region of interest" description="Disordered" evidence="1">
    <location>
        <begin position="502"/>
        <end position="521"/>
    </location>
</feature>
<evidence type="ECO:0000313" key="3">
    <source>
        <dbReference type="Proteomes" id="UP000013827"/>
    </source>
</evidence>
<proteinExistence type="predicted"/>